<dbReference type="InterPro" id="IPR050796">
    <property type="entry name" value="SCF_F-box_component"/>
</dbReference>
<evidence type="ECO:0000313" key="3">
    <source>
        <dbReference type="RefSeq" id="XP_004498529.1"/>
    </source>
</evidence>
<accession>A0A1S2Y310</accession>
<dbReference type="InterPro" id="IPR017451">
    <property type="entry name" value="F-box-assoc_interact_dom"/>
</dbReference>
<reference evidence="3" key="2">
    <citation type="submission" date="2025-08" db="UniProtKB">
        <authorList>
            <consortium name="RefSeq"/>
        </authorList>
    </citation>
    <scope>IDENTIFICATION</scope>
    <source>
        <tissue evidence="3">Etiolated seedlings</tissue>
    </source>
</reference>
<dbReference type="PaxDb" id="3827-XP_004498529.1"/>
<reference evidence="2" key="1">
    <citation type="journal article" date="2013" name="Nat. Biotechnol.">
        <title>Draft genome sequence of chickpea (Cicer arietinum) provides a resource for trait improvement.</title>
        <authorList>
            <person name="Varshney R.K."/>
            <person name="Song C."/>
            <person name="Saxena R.K."/>
            <person name="Azam S."/>
            <person name="Yu S."/>
            <person name="Sharpe A.G."/>
            <person name="Cannon S."/>
            <person name="Baek J."/>
            <person name="Rosen B.D."/>
            <person name="Tar'an B."/>
            <person name="Millan T."/>
            <person name="Zhang X."/>
            <person name="Ramsay L.D."/>
            <person name="Iwata A."/>
            <person name="Wang Y."/>
            <person name="Nelson W."/>
            <person name="Farmer A.D."/>
            <person name="Gaur P.M."/>
            <person name="Soderlund C."/>
            <person name="Penmetsa R.V."/>
            <person name="Xu C."/>
            <person name="Bharti A.K."/>
            <person name="He W."/>
            <person name="Winter P."/>
            <person name="Zhao S."/>
            <person name="Hane J.K."/>
            <person name="Carrasquilla-Garcia N."/>
            <person name="Condie J.A."/>
            <person name="Upadhyaya H.D."/>
            <person name="Luo M.C."/>
            <person name="Thudi M."/>
            <person name="Gowda C.L."/>
            <person name="Singh N.P."/>
            <person name="Lichtenzveig J."/>
            <person name="Gali K.K."/>
            <person name="Rubio J."/>
            <person name="Nadarajan N."/>
            <person name="Dolezel J."/>
            <person name="Bansal K.C."/>
            <person name="Xu X."/>
            <person name="Edwards D."/>
            <person name="Zhang G."/>
            <person name="Kahl G."/>
            <person name="Gil J."/>
            <person name="Singh K.B."/>
            <person name="Datta S.K."/>
            <person name="Jackson S.A."/>
            <person name="Wang J."/>
            <person name="Cook D.R."/>
        </authorList>
    </citation>
    <scope>NUCLEOTIDE SEQUENCE [LARGE SCALE GENOMIC DNA]</scope>
    <source>
        <strain evidence="2">cv. CDC Frontier</strain>
    </source>
</reference>
<dbReference type="InterPro" id="IPR036047">
    <property type="entry name" value="F-box-like_dom_sf"/>
</dbReference>
<keyword evidence="2" id="KW-1185">Reference proteome</keyword>
<dbReference type="PANTHER" id="PTHR31672:SF13">
    <property type="entry name" value="F-BOX PROTEIN CPR30-LIKE"/>
    <property type="match status" value="1"/>
</dbReference>
<dbReference type="RefSeq" id="XP_004498529.1">
    <property type="nucleotide sequence ID" value="XM_004498472.2"/>
</dbReference>
<dbReference type="KEGG" id="cam:101496965"/>
<dbReference type="OrthoDB" id="1555129at2759"/>
<organism evidence="2 3">
    <name type="scientific">Cicer arietinum</name>
    <name type="common">Chickpea</name>
    <name type="synonym">Garbanzo</name>
    <dbReference type="NCBI Taxonomy" id="3827"/>
    <lineage>
        <taxon>Eukaryota</taxon>
        <taxon>Viridiplantae</taxon>
        <taxon>Streptophyta</taxon>
        <taxon>Embryophyta</taxon>
        <taxon>Tracheophyta</taxon>
        <taxon>Spermatophyta</taxon>
        <taxon>Magnoliopsida</taxon>
        <taxon>eudicotyledons</taxon>
        <taxon>Gunneridae</taxon>
        <taxon>Pentapetalae</taxon>
        <taxon>rosids</taxon>
        <taxon>fabids</taxon>
        <taxon>Fabales</taxon>
        <taxon>Fabaceae</taxon>
        <taxon>Papilionoideae</taxon>
        <taxon>50 kb inversion clade</taxon>
        <taxon>NPAAA clade</taxon>
        <taxon>Hologalegina</taxon>
        <taxon>IRL clade</taxon>
        <taxon>Cicereae</taxon>
        <taxon>Cicer</taxon>
    </lineage>
</organism>
<sequence length="393" mass="45746">MALLSEKVSNYISDDLVFSILSKLSLKSLNRFTCVRKSWVLLFENPHFMSMYRKNFISNNRSYYYDDTSLLLKQTLLDFENHSMLYLLSGEKFDNRIKLDWPPPFQDNDRHINILGSGINGILCLYVEGTSSKVVVWNPSIQEFKIIPPSPVLSVPPYVNVVLKLHGFGYDSVRDDYKIIRYVDFFPDPYNFKYDSRNVISSKRPYKYKPLWEIYSLKSNSWRKLDLDMTIFCHYLSRRGVQHKVYLNGVCHWLGNTETNMDNICLISFDLSNEVFFRTFIPSITDDGINLELVNYHLGLLNKSIALIFNIIQTQTFHISVLGEIGVEESWTKLFIVGPLPYLGHPIGIGKSRNIFFIKENDELVWCDLSTNTIQETGMKGNLFFCQIVNYNL</sequence>
<dbReference type="eggNOG" id="ENOG502SQBG">
    <property type="taxonomic scope" value="Eukaryota"/>
</dbReference>
<dbReference type="GeneID" id="101496965"/>
<proteinExistence type="predicted"/>
<dbReference type="SUPFAM" id="SSF81383">
    <property type="entry name" value="F-box domain"/>
    <property type="match status" value="1"/>
</dbReference>
<dbReference type="STRING" id="3827.A0A1S2Y310"/>
<feature type="domain" description="F-box associated beta-propeller type 1" evidence="1">
    <location>
        <begin position="94"/>
        <end position="372"/>
    </location>
</feature>
<evidence type="ECO:0000313" key="2">
    <source>
        <dbReference type="Proteomes" id="UP000087171"/>
    </source>
</evidence>
<dbReference type="AlphaFoldDB" id="A0A1S2Y310"/>
<gene>
    <name evidence="3" type="primary">LOC101496965</name>
</gene>
<protein>
    <submittedName>
        <fullName evidence="3">F-box protein CPR1-like</fullName>
    </submittedName>
</protein>
<dbReference type="NCBIfam" id="TIGR01640">
    <property type="entry name" value="F_box_assoc_1"/>
    <property type="match status" value="1"/>
</dbReference>
<name>A0A1S2Y310_CICAR</name>
<dbReference type="InterPro" id="IPR006527">
    <property type="entry name" value="F-box-assoc_dom_typ1"/>
</dbReference>
<dbReference type="Pfam" id="PF07734">
    <property type="entry name" value="FBA_1"/>
    <property type="match status" value="1"/>
</dbReference>
<dbReference type="PANTHER" id="PTHR31672">
    <property type="entry name" value="BNACNNG10540D PROTEIN"/>
    <property type="match status" value="1"/>
</dbReference>
<evidence type="ECO:0000259" key="1">
    <source>
        <dbReference type="Pfam" id="PF07734"/>
    </source>
</evidence>
<dbReference type="Proteomes" id="UP000087171">
    <property type="component" value="Chromosome Ca4"/>
</dbReference>